<dbReference type="EMBL" id="JAVDXX010000001">
    <property type="protein sequence ID" value="MDR7293704.1"/>
    <property type="molecule type" value="Genomic_DNA"/>
</dbReference>
<sequence>MLSNLFTGLVSPEAVTNVVNVGAAFLPDWLNPDVFLRDSGLGPWVIALVVGIIFAETGLLLGFFLPGDSMLFTAGMLMATGAIETPLWVAIPAIIIAAIVGNQLGFYIGEKTGPALYSRDDSKVFKREHVVKAHDFFERHGGKALILARFVPIVRTFVPVIIGVAGMNKAKFFLYNVIGAVLWGGGVTLLGAWLGRFDWVGKNIDIIFIAIVLLSITPIIFEAVRHRINSKKNKPAAPREAVEETHQTKN</sequence>
<evidence type="ECO:0000256" key="3">
    <source>
        <dbReference type="ARBA" id="ARBA00022475"/>
    </source>
</evidence>
<proteinExistence type="inferred from homology"/>
<feature type="transmembrane region" description="Helical" evidence="7">
    <location>
        <begin position="44"/>
        <end position="66"/>
    </location>
</feature>
<comment type="subcellular location">
    <subcellularLocation>
        <location evidence="1 7">Cell membrane</location>
        <topology evidence="1 7">Multi-pass membrane protein</topology>
    </subcellularLocation>
</comment>
<evidence type="ECO:0000313" key="9">
    <source>
        <dbReference type="EMBL" id="MDR7293704.1"/>
    </source>
</evidence>
<feature type="transmembrane region" description="Helical" evidence="7">
    <location>
        <begin position="206"/>
        <end position="224"/>
    </location>
</feature>
<feature type="domain" description="VTT" evidence="8">
    <location>
        <begin position="65"/>
        <end position="191"/>
    </location>
</feature>
<dbReference type="InterPro" id="IPR032816">
    <property type="entry name" value="VTT_dom"/>
</dbReference>
<gene>
    <name evidence="9" type="ORF">J2S67_000972</name>
</gene>
<name>A0ABU1YZB2_9MICC</name>
<feature type="transmembrane region" description="Helical" evidence="7">
    <location>
        <begin position="172"/>
        <end position="194"/>
    </location>
</feature>
<evidence type="ECO:0000256" key="4">
    <source>
        <dbReference type="ARBA" id="ARBA00022692"/>
    </source>
</evidence>
<evidence type="ECO:0000259" key="8">
    <source>
        <dbReference type="Pfam" id="PF09335"/>
    </source>
</evidence>
<keyword evidence="6 7" id="KW-0472">Membrane</keyword>
<accession>A0ABU1YZB2</accession>
<comment type="similarity">
    <text evidence="2 7">Belongs to the DedA family.</text>
</comment>
<evidence type="ECO:0000256" key="6">
    <source>
        <dbReference type="ARBA" id="ARBA00023136"/>
    </source>
</evidence>
<dbReference type="RefSeq" id="WP_310246853.1">
    <property type="nucleotide sequence ID" value="NZ_JAVDXX010000001.1"/>
</dbReference>
<keyword evidence="5 7" id="KW-1133">Transmembrane helix</keyword>
<organism evidence="9 10">
    <name type="scientific">Pseudoglutamicibacter albus</name>
    <dbReference type="NCBI Taxonomy" id="98671"/>
    <lineage>
        <taxon>Bacteria</taxon>
        <taxon>Bacillati</taxon>
        <taxon>Actinomycetota</taxon>
        <taxon>Actinomycetes</taxon>
        <taxon>Micrococcales</taxon>
        <taxon>Micrococcaceae</taxon>
        <taxon>Pseudoglutamicibacter</taxon>
    </lineage>
</organism>
<keyword evidence="4 7" id="KW-0812">Transmembrane</keyword>
<dbReference type="PANTHER" id="PTHR30353">
    <property type="entry name" value="INNER MEMBRANE PROTEIN DEDA-RELATED"/>
    <property type="match status" value="1"/>
</dbReference>
<reference evidence="9" key="1">
    <citation type="submission" date="2023-07" db="EMBL/GenBank/DDBJ databases">
        <title>Sequencing the genomes of 1000 actinobacteria strains.</title>
        <authorList>
            <person name="Klenk H.-P."/>
        </authorList>
    </citation>
    <scope>NUCLEOTIDE SEQUENCE</scope>
    <source>
        <strain evidence="9">DSM 13068</strain>
    </source>
</reference>
<feature type="transmembrane region" description="Helical" evidence="7">
    <location>
        <begin position="146"/>
        <end position="165"/>
    </location>
</feature>
<dbReference type="PANTHER" id="PTHR30353:SF0">
    <property type="entry name" value="TRANSMEMBRANE PROTEIN"/>
    <property type="match status" value="1"/>
</dbReference>
<comment type="caution">
    <text evidence="9">The sequence shown here is derived from an EMBL/GenBank/DDBJ whole genome shotgun (WGS) entry which is preliminary data.</text>
</comment>
<evidence type="ECO:0000313" key="10">
    <source>
        <dbReference type="Proteomes" id="UP001180715"/>
    </source>
</evidence>
<dbReference type="Proteomes" id="UP001180715">
    <property type="component" value="Unassembled WGS sequence"/>
</dbReference>
<keyword evidence="3 7" id="KW-1003">Cell membrane</keyword>
<evidence type="ECO:0000256" key="2">
    <source>
        <dbReference type="ARBA" id="ARBA00010792"/>
    </source>
</evidence>
<protein>
    <submittedName>
        <fullName evidence="9">Membrane-associated protein</fullName>
    </submittedName>
</protein>
<evidence type="ECO:0000256" key="5">
    <source>
        <dbReference type="ARBA" id="ARBA00022989"/>
    </source>
</evidence>
<evidence type="ECO:0000256" key="1">
    <source>
        <dbReference type="ARBA" id="ARBA00004651"/>
    </source>
</evidence>
<dbReference type="InterPro" id="IPR032818">
    <property type="entry name" value="DedA-like"/>
</dbReference>
<keyword evidence="10" id="KW-1185">Reference proteome</keyword>
<evidence type="ECO:0000256" key="7">
    <source>
        <dbReference type="RuleBase" id="RU367016"/>
    </source>
</evidence>
<feature type="transmembrane region" description="Helical" evidence="7">
    <location>
        <begin position="87"/>
        <end position="108"/>
    </location>
</feature>
<dbReference type="Pfam" id="PF09335">
    <property type="entry name" value="VTT_dom"/>
    <property type="match status" value="1"/>
</dbReference>